<dbReference type="PROSITE" id="PS50885">
    <property type="entry name" value="HAMP"/>
    <property type="match status" value="1"/>
</dbReference>
<dbReference type="SUPFAM" id="SSF58104">
    <property type="entry name" value="Methyl-accepting chemotaxis protein (MCP) signaling domain"/>
    <property type="match status" value="1"/>
</dbReference>
<evidence type="ECO:0000256" key="7">
    <source>
        <dbReference type="ARBA" id="ARBA00023224"/>
    </source>
</evidence>
<dbReference type="GO" id="GO:0005886">
    <property type="term" value="C:plasma membrane"/>
    <property type="evidence" value="ECO:0007669"/>
    <property type="project" value="UniProtKB-SubCell"/>
</dbReference>
<reference evidence="14 15" key="1">
    <citation type="submission" date="2015-01" db="EMBL/GenBank/DDBJ databases">
        <title>Desulfovibrio sp. JC271 draft genome sequence.</title>
        <authorList>
            <person name="Shivani Y."/>
            <person name="Subhash Y."/>
            <person name="Sasikala C."/>
            <person name="Ramana C.V."/>
        </authorList>
    </citation>
    <scope>NUCLEOTIDE SEQUENCE [LARGE SCALE GENOMIC DNA]</scope>
    <source>
        <strain evidence="14 15">JC271</strain>
    </source>
</reference>
<evidence type="ECO:0000256" key="8">
    <source>
        <dbReference type="ARBA" id="ARBA00029447"/>
    </source>
</evidence>
<dbReference type="PATRIC" id="fig|1560234.3.peg.762"/>
<dbReference type="AlphaFoldDB" id="A0A1B7XC14"/>
<dbReference type="Pfam" id="PF00015">
    <property type="entry name" value="MCPsignal"/>
    <property type="match status" value="1"/>
</dbReference>
<dbReference type="Gene3D" id="3.30.450.20">
    <property type="entry name" value="PAS domain"/>
    <property type="match status" value="1"/>
</dbReference>
<dbReference type="Gene3D" id="1.10.287.950">
    <property type="entry name" value="Methyl-accepting chemotaxis protein"/>
    <property type="match status" value="1"/>
</dbReference>
<dbReference type="SMART" id="SM00283">
    <property type="entry name" value="MA"/>
    <property type="match status" value="1"/>
</dbReference>
<comment type="caution">
    <text evidence="14">The sequence shown here is derived from an EMBL/GenBank/DDBJ whole genome shotgun (WGS) entry which is preliminary data.</text>
</comment>
<keyword evidence="5 11" id="KW-1133">Transmembrane helix</keyword>
<keyword evidence="3" id="KW-0145">Chemotaxis</keyword>
<evidence type="ECO:0008006" key="16">
    <source>
        <dbReference type="Google" id="ProtNLM"/>
    </source>
</evidence>
<dbReference type="STRING" id="1560234.SP90_09655"/>
<dbReference type="OrthoDB" id="5348717at2"/>
<dbReference type="Pfam" id="PF00672">
    <property type="entry name" value="HAMP"/>
    <property type="match status" value="1"/>
</dbReference>
<evidence type="ECO:0000259" key="12">
    <source>
        <dbReference type="PROSITE" id="PS50111"/>
    </source>
</evidence>
<dbReference type="PANTHER" id="PTHR32089">
    <property type="entry name" value="METHYL-ACCEPTING CHEMOTAXIS PROTEIN MCPB"/>
    <property type="match status" value="1"/>
</dbReference>
<keyword evidence="2" id="KW-1003">Cell membrane</keyword>
<dbReference type="CDD" id="cd11386">
    <property type="entry name" value="MCP_signal"/>
    <property type="match status" value="1"/>
</dbReference>
<gene>
    <name evidence="14" type="ORF">SP90_09655</name>
</gene>
<dbReference type="Gene3D" id="6.10.340.10">
    <property type="match status" value="1"/>
</dbReference>
<evidence type="ECO:0000313" key="15">
    <source>
        <dbReference type="Proteomes" id="UP000091979"/>
    </source>
</evidence>
<name>A0A1B7XC14_9BACT</name>
<dbReference type="InterPro" id="IPR003660">
    <property type="entry name" value="HAMP_dom"/>
</dbReference>
<evidence type="ECO:0000313" key="14">
    <source>
        <dbReference type="EMBL" id="OBQ51473.1"/>
    </source>
</evidence>
<sequence length="696" mass="74340">MLGTIRAKVTAALIVSCLISVVVVSIMSYTLLYEKAREDFTKEAEQSAQLVDNYVSLFMKSTQSDAEQLAKTPLVKQAIGKLQTFYNAKEDSASSQEATNPDQKKISSLFSNIRKTHSSYGIVFLGMADGGYIQEPDDRVGAGYDPRKRPWMMEALAETAPASVSSAYMSTLGYPVASAIAKVLDDSGKAIGVAAIDLELSMLVDVMDTIKLGRTGRVALLEQNGTILAYPGNKDITMKRLGNTSVAGLDSLSDKGDGIYEVTIGDVSKLAYVHNIKAFKYKLIILKDMGEVLESADQTAQSICIVGSIITIILGLLGYLLARSIVAPLNVMVQRANAIKNGEYGNPPSTELFSGELLELNTALRAMVMSLVEALEMAEQKSREAEEQTSRATEALEAVEKAQRETEIARREGIMQAAQQLEAVVAGVSAASSELAEQIDQTRIGTENQAARTGETATAMEEMNVAVVEVARSASDAATHSDNAREQAEKGSETVKNVISAINDVAERSAVMKSRLGTLGEQAVGIGKIMTVITDIADQTNLLALNAAIEAARAGDAGRGFAVVADEVRKLAEKTMQATNEVGDAVSAIQNGTRDNIEAMDQATEAVDRSTALASDAGTVLDSMMNLIEGSADMARTIATASEQQSATSEEINQAVEEVSRLAENMASSATASVRTMSHMEKLTNDLRRIINELQQ</sequence>
<dbReference type="GO" id="GO:0007165">
    <property type="term" value="P:signal transduction"/>
    <property type="evidence" value="ECO:0007669"/>
    <property type="project" value="UniProtKB-KW"/>
</dbReference>
<dbReference type="PROSITE" id="PS50111">
    <property type="entry name" value="CHEMOTAXIS_TRANSDUC_2"/>
    <property type="match status" value="1"/>
</dbReference>
<feature type="transmembrane region" description="Helical" evidence="11">
    <location>
        <begin position="12"/>
        <end position="32"/>
    </location>
</feature>
<keyword evidence="7 9" id="KW-0807">Transducer</keyword>
<comment type="subcellular location">
    <subcellularLocation>
        <location evidence="1">Cell membrane</location>
        <topology evidence="1">Multi-pass membrane protein</topology>
    </subcellularLocation>
</comment>
<proteinExistence type="inferred from homology"/>
<dbReference type="PANTHER" id="PTHR32089:SF112">
    <property type="entry name" value="LYSOZYME-LIKE PROTEIN-RELATED"/>
    <property type="match status" value="1"/>
</dbReference>
<dbReference type="SMART" id="SM00304">
    <property type="entry name" value="HAMP"/>
    <property type="match status" value="1"/>
</dbReference>
<evidence type="ECO:0000259" key="13">
    <source>
        <dbReference type="PROSITE" id="PS50885"/>
    </source>
</evidence>
<dbReference type="GO" id="GO:0006935">
    <property type="term" value="P:chemotaxis"/>
    <property type="evidence" value="ECO:0007669"/>
    <property type="project" value="UniProtKB-KW"/>
</dbReference>
<keyword evidence="10" id="KW-0175">Coiled coil</keyword>
<accession>A0A1B7XC14</accession>
<feature type="domain" description="HAMP" evidence="13">
    <location>
        <begin position="323"/>
        <end position="376"/>
    </location>
</feature>
<feature type="domain" description="Methyl-accepting transducer" evidence="12">
    <location>
        <begin position="424"/>
        <end position="660"/>
    </location>
</feature>
<organism evidence="14 15">
    <name type="scientific">Halodesulfovibrio spirochaetisodalis</name>
    <dbReference type="NCBI Taxonomy" id="1560234"/>
    <lineage>
        <taxon>Bacteria</taxon>
        <taxon>Pseudomonadati</taxon>
        <taxon>Thermodesulfobacteriota</taxon>
        <taxon>Desulfovibrionia</taxon>
        <taxon>Desulfovibrionales</taxon>
        <taxon>Desulfovibrionaceae</taxon>
        <taxon>Halodesulfovibrio</taxon>
    </lineage>
</organism>
<evidence type="ECO:0000256" key="9">
    <source>
        <dbReference type="PROSITE-ProRule" id="PRU00284"/>
    </source>
</evidence>
<evidence type="ECO:0000256" key="2">
    <source>
        <dbReference type="ARBA" id="ARBA00022475"/>
    </source>
</evidence>
<evidence type="ECO:0000256" key="10">
    <source>
        <dbReference type="SAM" id="Coils"/>
    </source>
</evidence>
<dbReference type="Proteomes" id="UP000091979">
    <property type="component" value="Unassembled WGS sequence"/>
</dbReference>
<feature type="coiled-coil region" evidence="10">
    <location>
        <begin position="368"/>
        <end position="412"/>
    </location>
</feature>
<keyword evidence="6 11" id="KW-0472">Membrane</keyword>
<evidence type="ECO:0000256" key="5">
    <source>
        <dbReference type="ARBA" id="ARBA00022989"/>
    </source>
</evidence>
<evidence type="ECO:0000256" key="3">
    <source>
        <dbReference type="ARBA" id="ARBA00022500"/>
    </source>
</evidence>
<feature type="transmembrane region" description="Helical" evidence="11">
    <location>
        <begin position="303"/>
        <end position="322"/>
    </location>
</feature>
<dbReference type="EMBL" id="JXMS01000015">
    <property type="protein sequence ID" value="OBQ51473.1"/>
    <property type="molecule type" value="Genomic_DNA"/>
</dbReference>
<keyword evidence="15" id="KW-1185">Reference proteome</keyword>
<evidence type="ECO:0000256" key="6">
    <source>
        <dbReference type="ARBA" id="ARBA00023136"/>
    </source>
</evidence>
<evidence type="ECO:0000256" key="4">
    <source>
        <dbReference type="ARBA" id="ARBA00022692"/>
    </source>
</evidence>
<evidence type="ECO:0000256" key="1">
    <source>
        <dbReference type="ARBA" id="ARBA00004651"/>
    </source>
</evidence>
<comment type="similarity">
    <text evidence="8">Belongs to the methyl-accepting chemotaxis (MCP) protein family.</text>
</comment>
<dbReference type="InterPro" id="IPR004089">
    <property type="entry name" value="MCPsignal_dom"/>
</dbReference>
<keyword evidence="4 11" id="KW-0812">Transmembrane</keyword>
<protein>
    <recommendedName>
        <fullName evidence="16">Chemotaxis protein</fullName>
    </recommendedName>
</protein>
<evidence type="ECO:0000256" key="11">
    <source>
        <dbReference type="SAM" id="Phobius"/>
    </source>
</evidence>
<dbReference type="InterPro" id="IPR033479">
    <property type="entry name" value="dCache_1"/>
</dbReference>
<dbReference type="Pfam" id="PF02743">
    <property type="entry name" value="dCache_1"/>
    <property type="match status" value="1"/>
</dbReference>